<sequence length="57" mass="6613">MRNPRQERTYRISIQYGDSDLGGIIDQLAVQTIQKCSNNFYSSNPRVKKNLILRQAL</sequence>
<accession>A0ABN8GR57</accession>
<organism evidence="1 2">
    <name type="scientific">Paenibacillus auburnensis</name>
    <dbReference type="NCBI Taxonomy" id="2905649"/>
    <lineage>
        <taxon>Bacteria</taxon>
        <taxon>Bacillati</taxon>
        <taxon>Bacillota</taxon>
        <taxon>Bacilli</taxon>
        <taxon>Bacillales</taxon>
        <taxon>Paenibacillaceae</taxon>
        <taxon>Paenibacillus</taxon>
    </lineage>
</organism>
<dbReference type="EMBL" id="CAKMMG010000005">
    <property type="protein sequence ID" value="CAH1211634.1"/>
    <property type="molecule type" value="Genomic_DNA"/>
</dbReference>
<gene>
    <name evidence="1" type="ORF">PAECIP111892_03612</name>
</gene>
<keyword evidence="2" id="KW-1185">Reference proteome</keyword>
<dbReference type="Proteomes" id="UP000838324">
    <property type="component" value="Unassembled WGS sequence"/>
</dbReference>
<comment type="caution">
    <text evidence="1">The sequence shown here is derived from an EMBL/GenBank/DDBJ whole genome shotgun (WGS) entry which is preliminary data.</text>
</comment>
<evidence type="ECO:0000313" key="2">
    <source>
        <dbReference type="Proteomes" id="UP000838324"/>
    </source>
</evidence>
<reference evidence="1" key="1">
    <citation type="submission" date="2022-01" db="EMBL/GenBank/DDBJ databases">
        <authorList>
            <person name="Criscuolo A."/>
        </authorList>
    </citation>
    <scope>NUCLEOTIDE SEQUENCE</scope>
    <source>
        <strain evidence="1">CIP111892</strain>
    </source>
</reference>
<evidence type="ECO:0000313" key="1">
    <source>
        <dbReference type="EMBL" id="CAH1211634.1"/>
    </source>
</evidence>
<name>A0ABN8GR57_9BACL</name>
<protein>
    <submittedName>
        <fullName evidence="1">Uncharacterized protein</fullName>
    </submittedName>
</protein>
<proteinExistence type="predicted"/>